<dbReference type="Proteomes" id="UP000241474">
    <property type="component" value="Segment"/>
</dbReference>
<evidence type="ECO:0000313" key="1">
    <source>
        <dbReference type="EMBL" id="AKI79265.1"/>
    </source>
</evidence>
<proteinExistence type="predicted"/>
<organismHost>
    <name type="scientific">Acanthamoeba polyphaga</name>
    <name type="common">Amoeba</name>
    <dbReference type="NCBI Taxonomy" id="5757"/>
</organismHost>
<organism evidence="1 2">
    <name type="scientific">Acanthamoeba polyphaga mimivirus</name>
    <name type="common">APMV</name>
    <dbReference type="NCBI Taxonomy" id="212035"/>
    <lineage>
        <taxon>Viruses</taxon>
        <taxon>Varidnaviria</taxon>
        <taxon>Bamfordvirae</taxon>
        <taxon>Nucleocytoviricota</taxon>
        <taxon>Megaviricetes</taxon>
        <taxon>Imitervirales</taxon>
        <taxon>Mimiviridae</taxon>
        <taxon>Megamimivirinae</taxon>
        <taxon>Mimivirus</taxon>
        <taxon>Mimivirus bradfordmassiliense</taxon>
    </lineage>
</organism>
<evidence type="ECO:0000313" key="2">
    <source>
        <dbReference type="Proteomes" id="UP000241474"/>
    </source>
</evidence>
<dbReference type="EMBL" id="KM982401">
    <property type="protein sequence ID" value="AKI79265.1"/>
    <property type="molecule type" value="Genomic_DNA"/>
</dbReference>
<reference evidence="1 2" key="1">
    <citation type="submission" date="2014-10" db="EMBL/GenBank/DDBJ databases">
        <title>Pan-genome analysis of Brazilian lineage A amoebal mimiviruses.</title>
        <authorList>
            <person name="Assis F.L."/>
            <person name="Abrahao J.S."/>
            <person name="Kroon E.G."/>
            <person name="Dornas F.P."/>
            <person name="Andrade K.R."/>
            <person name="Borato P.V.M."/>
            <person name="Pilotto M.R."/>
            <person name="Benamar S."/>
            <person name="LaScola B."/>
            <person name="Colson P."/>
        </authorList>
    </citation>
    <scope>NUCLEOTIDE SEQUENCE [LARGE SCALE GENOMIC DNA]</scope>
    <source>
        <strain evidence="1 2">Oyster</strain>
    </source>
</reference>
<sequence>MSLIVEAEDEKFAEFQIELQIDSERIAYINKINELYDNVIENFFAGNLKVYDSNILRCLTRDKFMDWIIYHNPDLNLLFNFF</sequence>
<accession>A0A0G2Y0T4</accession>
<protein>
    <submittedName>
        <fullName evidence="1">Uncharacterized protein</fullName>
    </submittedName>
</protein>
<name>A0A0G2Y0T4_MIMIV</name>